<feature type="transmembrane region" description="Helical" evidence="2">
    <location>
        <begin position="207"/>
        <end position="229"/>
    </location>
</feature>
<evidence type="ECO:0000256" key="2">
    <source>
        <dbReference type="SAM" id="Phobius"/>
    </source>
</evidence>
<evidence type="ECO:0000313" key="3">
    <source>
        <dbReference type="EMBL" id="RST87193.1"/>
    </source>
</evidence>
<protein>
    <submittedName>
        <fullName evidence="3">Uncharacterized protein</fullName>
    </submittedName>
</protein>
<sequence length="419" mass="45950">MNPIEKTIRTALERGDAEDRAYREKVYRSVYAALEKSIAANPDLPEDAILHRRDMLKSSIRTVEQEFVPAFEPEAPTVLAADETVEAPPAHDAFEAAPRAPARDRGARSSWAAASSRYYGDEAEPVETVRPRGNRPVPAHAPTPQYDDDAVPLPEIEPRHSPDADGYEPLDPGFDGLSASREPRSGYRPYDDRDIDDERPKRRRGRFFIIVFLAVTLLASAAMSIWWAMDSGLFLSAEERDTRVPNPPLQLEDEDFQPNGPPPLSDQEAADGRNDDWITVFTPTDPTRVITPPGGAAQVIEIEGGTALRIRSASPDQPVRFEIGEGVLQRIAGRRAVFNIRARTDQGAETQVLVTCDFGPLGDCGRNRLFVSSENRDFVIGRDMPNASPTGAGSIAIASDVGTDGLTVDIIDIRVAMPD</sequence>
<keyword evidence="2" id="KW-1133">Transmembrane helix</keyword>
<proteinExistence type="predicted"/>
<evidence type="ECO:0000313" key="4">
    <source>
        <dbReference type="Proteomes" id="UP000278398"/>
    </source>
</evidence>
<comment type="caution">
    <text evidence="3">The sequence shown here is derived from an EMBL/GenBank/DDBJ whole genome shotgun (WGS) entry which is preliminary data.</text>
</comment>
<dbReference type="RefSeq" id="WP_126698754.1">
    <property type="nucleotide sequence ID" value="NZ_RWKW01000025.1"/>
</dbReference>
<keyword evidence="4" id="KW-1185">Reference proteome</keyword>
<feature type="region of interest" description="Disordered" evidence="1">
    <location>
        <begin position="113"/>
        <end position="198"/>
    </location>
</feature>
<feature type="compositionally biased region" description="Basic and acidic residues" evidence="1">
    <location>
        <begin position="181"/>
        <end position="198"/>
    </location>
</feature>
<dbReference type="EMBL" id="RWKW01000025">
    <property type="protein sequence ID" value="RST87193.1"/>
    <property type="molecule type" value="Genomic_DNA"/>
</dbReference>
<accession>A0A3R9Y9J1</accession>
<gene>
    <name evidence="3" type="ORF">EJC49_07045</name>
</gene>
<organism evidence="3 4">
    <name type="scientific">Aquibium carbonis</name>
    <dbReference type="NCBI Taxonomy" id="2495581"/>
    <lineage>
        <taxon>Bacteria</taxon>
        <taxon>Pseudomonadati</taxon>
        <taxon>Pseudomonadota</taxon>
        <taxon>Alphaproteobacteria</taxon>
        <taxon>Hyphomicrobiales</taxon>
        <taxon>Phyllobacteriaceae</taxon>
        <taxon>Aquibium</taxon>
    </lineage>
</organism>
<evidence type="ECO:0000256" key="1">
    <source>
        <dbReference type="SAM" id="MobiDB-lite"/>
    </source>
</evidence>
<dbReference type="AlphaFoldDB" id="A0A3R9Y9J1"/>
<dbReference type="OrthoDB" id="7870844at2"/>
<dbReference type="Proteomes" id="UP000278398">
    <property type="component" value="Unassembled WGS sequence"/>
</dbReference>
<name>A0A3R9Y9J1_9HYPH</name>
<feature type="region of interest" description="Disordered" evidence="1">
    <location>
        <begin position="244"/>
        <end position="272"/>
    </location>
</feature>
<keyword evidence="2" id="KW-0472">Membrane</keyword>
<keyword evidence="2" id="KW-0812">Transmembrane</keyword>
<reference evidence="3 4" key="1">
    <citation type="submission" date="2018-12" db="EMBL/GenBank/DDBJ databases">
        <title>Mesorhizobium carbonis sp. nov., isolated from coal mine water.</title>
        <authorList>
            <person name="Xin W."/>
            <person name="Xu Z."/>
            <person name="Xiang F."/>
            <person name="Zhang J."/>
            <person name="Xi L."/>
            <person name="Liu J."/>
        </authorList>
    </citation>
    <scope>NUCLEOTIDE SEQUENCE [LARGE SCALE GENOMIC DNA]</scope>
    <source>
        <strain evidence="3 4">B2.3</strain>
    </source>
</reference>